<accession>A0ABQ2HWJ2</accession>
<protein>
    <submittedName>
        <fullName evidence="2">Uncharacterized protein</fullName>
    </submittedName>
</protein>
<name>A0ABQ2HWJ2_9BACT</name>
<comment type="caution">
    <text evidence="2">The sequence shown here is derived from an EMBL/GenBank/DDBJ whole genome shotgun (WGS) entry which is preliminary data.</text>
</comment>
<sequence>MDDQVEKPVAEHRQTDDHRAAEIFLEYPINTPANKSPYNAHYEAMRVGIMYKFKRRDFRKAWTNPDLLDVQQQQERPENVDELDGDKQREQRYPGGNFLHPER</sequence>
<organism evidence="2 3">
    <name type="scientific">Dyadobacter beijingensis</name>
    <dbReference type="NCBI Taxonomy" id="365489"/>
    <lineage>
        <taxon>Bacteria</taxon>
        <taxon>Pseudomonadati</taxon>
        <taxon>Bacteroidota</taxon>
        <taxon>Cytophagia</taxon>
        <taxon>Cytophagales</taxon>
        <taxon>Spirosomataceae</taxon>
        <taxon>Dyadobacter</taxon>
    </lineage>
</organism>
<keyword evidence="3" id="KW-1185">Reference proteome</keyword>
<evidence type="ECO:0000313" key="2">
    <source>
        <dbReference type="EMBL" id="GGM92105.1"/>
    </source>
</evidence>
<reference evidence="3" key="1">
    <citation type="journal article" date="2019" name="Int. J. Syst. Evol. Microbiol.">
        <title>The Global Catalogue of Microorganisms (GCM) 10K type strain sequencing project: providing services to taxonomists for standard genome sequencing and annotation.</title>
        <authorList>
            <consortium name="The Broad Institute Genomics Platform"/>
            <consortium name="The Broad Institute Genome Sequencing Center for Infectious Disease"/>
            <person name="Wu L."/>
            <person name="Ma J."/>
        </authorList>
    </citation>
    <scope>NUCLEOTIDE SEQUENCE [LARGE SCALE GENOMIC DNA]</scope>
    <source>
        <strain evidence="3">CGMCC 1.6375</strain>
    </source>
</reference>
<evidence type="ECO:0000313" key="3">
    <source>
        <dbReference type="Proteomes" id="UP000632339"/>
    </source>
</evidence>
<proteinExistence type="predicted"/>
<gene>
    <name evidence="2" type="ORF">GCM10010967_26450</name>
</gene>
<evidence type="ECO:0000256" key="1">
    <source>
        <dbReference type="SAM" id="MobiDB-lite"/>
    </source>
</evidence>
<feature type="region of interest" description="Disordered" evidence="1">
    <location>
        <begin position="68"/>
        <end position="103"/>
    </location>
</feature>
<dbReference type="Proteomes" id="UP000632339">
    <property type="component" value="Unassembled WGS sequence"/>
</dbReference>
<feature type="compositionally biased region" description="Basic and acidic residues" evidence="1">
    <location>
        <begin position="75"/>
        <end position="92"/>
    </location>
</feature>
<dbReference type="EMBL" id="BMLI01000001">
    <property type="protein sequence ID" value="GGM92105.1"/>
    <property type="molecule type" value="Genomic_DNA"/>
</dbReference>